<dbReference type="Proteomes" id="UP001500518">
    <property type="component" value="Unassembled WGS sequence"/>
</dbReference>
<organism evidence="2 3">
    <name type="scientific">Erythrobacter westpacificensis</name>
    <dbReference type="NCBI Taxonomy" id="1055231"/>
    <lineage>
        <taxon>Bacteria</taxon>
        <taxon>Pseudomonadati</taxon>
        <taxon>Pseudomonadota</taxon>
        <taxon>Alphaproteobacteria</taxon>
        <taxon>Sphingomonadales</taxon>
        <taxon>Erythrobacteraceae</taxon>
        <taxon>Erythrobacter/Porphyrobacter group</taxon>
        <taxon>Erythrobacter</taxon>
    </lineage>
</organism>
<name>A0ABP9K571_9SPHN</name>
<evidence type="ECO:0000313" key="3">
    <source>
        <dbReference type="Proteomes" id="UP001500518"/>
    </source>
</evidence>
<keyword evidence="3" id="KW-1185">Reference proteome</keyword>
<evidence type="ECO:0000313" key="2">
    <source>
        <dbReference type="EMBL" id="GAA5049735.1"/>
    </source>
</evidence>
<accession>A0ABP9K571</accession>
<reference evidence="3" key="1">
    <citation type="journal article" date="2019" name="Int. J. Syst. Evol. Microbiol.">
        <title>The Global Catalogue of Microorganisms (GCM) 10K type strain sequencing project: providing services to taxonomists for standard genome sequencing and annotation.</title>
        <authorList>
            <consortium name="The Broad Institute Genomics Platform"/>
            <consortium name="The Broad Institute Genome Sequencing Center for Infectious Disease"/>
            <person name="Wu L."/>
            <person name="Ma J."/>
        </authorList>
    </citation>
    <scope>NUCLEOTIDE SEQUENCE [LARGE SCALE GENOMIC DNA]</scope>
    <source>
        <strain evidence="3">JCM 18014</strain>
    </source>
</reference>
<evidence type="ECO:0000256" key="1">
    <source>
        <dbReference type="SAM" id="MobiDB-lite"/>
    </source>
</evidence>
<sequence>MATQPNAGGAQALPPLTLIGQAIPHLSRDALESLAERLIDHLDQLDAPAEDMEDDDPAGQCDEDESNTGSNTFAMHGRVYVGPGCEISDAGEWAGR</sequence>
<feature type="region of interest" description="Disordered" evidence="1">
    <location>
        <begin position="42"/>
        <end position="75"/>
    </location>
</feature>
<protein>
    <submittedName>
        <fullName evidence="2">Uncharacterized protein</fullName>
    </submittedName>
</protein>
<comment type="caution">
    <text evidence="2">The sequence shown here is derived from an EMBL/GenBank/DDBJ whole genome shotgun (WGS) entry which is preliminary data.</text>
</comment>
<dbReference type="EMBL" id="BAABHV010000008">
    <property type="protein sequence ID" value="GAA5049735.1"/>
    <property type="molecule type" value="Genomic_DNA"/>
</dbReference>
<feature type="compositionally biased region" description="Acidic residues" evidence="1">
    <location>
        <begin position="48"/>
        <end position="66"/>
    </location>
</feature>
<gene>
    <name evidence="2" type="ORF">GCM10023208_08160</name>
</gene>
<dbReference type="RefSeq" id="WP_346031857.1">
    <property type="nucleotide sequence ID" value="NZ_BAABHV010000008.1"/>
</dbReference>
<proteinExistence type="predicted"/>